<name>A0A2B7WRA9_9EURO</name>
<gene>
    <name evidence="1" type="ORF">AJ79_08720</name>
</gene>
<reference evidence="1 2" key="1">
    <citation type="submission" date="2017-10" db="EMBL/GenBank/DDBJ databases">
        <title>Comparative genomics in systemic dimorphic fungi from Ajellomycetaceae.</title>
        <authorList>
            <person name="Munoz J.F."/>
            <person name="Mcewen J.G."/>
            <person name="Clay O.K."/>
            <person name="Cuomo C.A."/>
        </authorList>
    </citation>
    <scope>NUCLEOTIDE SEQUENCE [LARGE SCALE GENOMIC DNA]</scope>
    <source>
        <strain evidence="1 2">UAMH5409</strain>
    </source>
</reference>
<dbReference type="Proteomes" id="UP000223968">
    <property type="component" value="Unassembled WGS sequence"/>
</dbReference>
<proteinExistence type="predicted"/>
<dbReference type="STRING" id="1447875.A0A2B7WRA9"/>
<evidence type="ECO:0000313" key="1">
    <source>
        <dbReference type="EMBL" id="PGG99021.1"/>
    </source>
</evidence>
<sequence>MKDRDTICSSNQLWFTCVELRTLVLKYKEYVHASRSGDHRVVPDKTLLDGIEARKNILVIPSKDLLERFLATLRSETQLAAKEDQPVRVFIFGHGEQGNYGFAIGGEGSVDSAPKLTLQKFNSAIYTGVDVSLFTTSCYSGGWAIKPMRGSSLSPANKLNISRTTAVNEEETSREWACSQSCGRARRSIYRSSGDNDVGASIQDIADRIRGMEFSDQAKRANTVSSSLSVETPVTVLSDLRDICSKSLIALSDIRNMTLSTIRTGFHFLPKMANGEVGRAARSPVGKTNNEIATPDLTSPLGFTGNIGPGYHNVVRVKARAYMESFPGPDNVGVNGVHSKLKQLLGGKKYDEEILIELNDTLDYRLSSMPLASQYVTFLDLQFPDGLMFDTEAWCNDLCLKIGQNDDDSTAAKAKLDKFMEVRRYTAKANLFDSPLDTQGYYYLKPKEYLAIALVESSGLSIDEIRDTSRMERKRFLTQMPLAQEMMENEKVARHRDRFYETLKDKGWVWPVI</sequence>
<organism evidence="1 2">
    <name type="scientific">Helicocarpus griseus UAMH5409</name>
    <dbReference type="NCBI Taxonomy" id="1447875"/>
    <lineage>
        <taxon>Eukaryota</taxon>
        <taxon>Fungi</taxon>
        <taxon>Dikarya</taxon>
        <taxon>Ascomycota</taxon>
        <taxon>Pezizomycotina</taxon>
        <taxon>Eurotiomycetes</taxon>
        <taxon>Eurotiomycetidae</taxon>
        <taxon>Onygenales</taxon>
        <taxon>Ajellomycetaceae</taxon>
        <taxon>Helicocarpus</taxon>
    </lineage>
</organism>
<keyword evidence="2" id="KW-1185">Reference proteome</keyword>
<dbReference type="OrthoDB" id="3000060at2759"/>
<accession>A0A2B7WRA9</accession>
<comment type="caution">
    <text evidence="1">The sequence shown here is derived from an EMBL/GenBank/DDBJ whole genome shotgun (WGS) entry which is preliminary data.</text>
</comment>
<protein>
    <recommendedName>
        <fullName evidence="3">Peptidase C13 family protein</fullName>
    </recommendedName>
</protein>
<evidence type="ECO:0008006" key="3">
    <source>
        <dbReference type="Google" id="ProtNLM"/>
    </source>
</evidence>
<dbReference type="AlphaFoldDB" id="A0A2B7WRA9"/>
<dbReference type="EMBL" id="PDNB01000215">
    <property type="protein sequence ID" value="PGG99021.1"/>
    <property type="molecule type" value="Genomic_DNA"/>
</dbReference>
<evidence type="ECO:0000313" key="2">
    <source>
        <dbReference type="Proteomes" id="UP000223968"/>
    </source>
</evidence>